<evidence type="ECO:0000256" key="3">
    <source>
        <dbReference type="ARBA" id="ARBA00022519"/>
    </source>
</evidence>
<dbReference type="AlphaFoldDB" id="A0AAE3VCQ9"/>
<evidence type="ECO:0000256" key="2">
    <source>
        <dbReference type="ARBA" id="ARBA00022475"/>
    </source>
</evidence>
<accession>A0AAE3VCQ9</accession>
<dbReference type="RefSeq" id="WP_307259298.1">
    <property type="nucleotide sequence ID" value="NZ_JAUSVL010000001.1"/>
</dbReference>
<evidence type="ECO:0000256" key="6">
    <source>
        <dbReference type="ARBA" id="ARBA00023315"/>
    </source>
</evidence>
<comment type="caution">
    <text evidence="7">The sequence shown here is derived from an EMBL/GenBank/DDBJ whole genome shotgun (WGS) entry which is preliminary data.</text>
</comment>
<keyword evidence="4" id="KW-0808">Transferase</keyword>
<dbReference type="PANTHER" id="PTHR30606:SF10">
    <property type="entry name" value="PHOSPHATIDYLINOSITOL MANNOSIDE ACYLTRANSFERASE"/>
    <property type="match status" value="1"/>
</dbReference>
<name>A0AAE3VCQ9_9BACT</name>
<evidence type="ECO:0000256" key="5">
    <source>
        <dbReference type="ARBA" id="ARBA00023136"/>
    </source>
</evidence>
<dbReference type="GO" id="GO:0009247">
    <property type="term" value="P:glycolipid biosynthetic process"/>
    <property type="evidence" value="ECO:0007669"/>
    <property type="project" value="UniProtKB-ARBA"/>
</dbReference>
<dbReference type="PANTHER" id="PTHR30606">
    <property type="entry name" value="LIPID A BIOSYNTHESIS LAUROYL ACYLTRANSFERASE"/>
    <property type="match status" value="1"/>
</dbReference>
<keyword evidence="8" id="KW-1185">Reference proteome</keyword>
<keyword evidence="2" id="KW-1003">Cell membrane</keyword>
<keyword evidence="6 7" id="KW-0012">Acyltransferase</keyword>
<gene>
    <name evidence="7" type="ORF">J3R75_000215</name>
</gene>
<dbReference type="GO" id="GO:0016746">
    <property type="term" value="F:acyltransferase activity"/>
    <property type="evidence" value="ECO:0007669"/>
    <property type="project" value="UniProtKB-KW"/>
</dbReference>
<dbReference type="PROSITE" id="PS51257">
    <property type="entry name" value="PROKAR_LIPOPROTEIN"/>
    <property type="match status" value="1"/>
</dbReference>
<keyword evidence="5" id="KW-0472">Membrane</keyword>
<proteinExistence type="predicted"/>
<dbReference type="Proteomes" id="UP001238163">
    <property type="component" value="Unassembled WGS sequence"/>
</dbReference>
<evidence type="ECO:0000256" key="4">
    <source>
        <dbReference type="ARBA" id="ARBA00022679"/>
    </source>
</evidence>
<dbReference type="Pfam" id="PF03279">
    <property type="entry name" value="Lip_A_acyltrans"/>
    <property type="match status" value="1"/>
</dbReference>
<sequence length="338" mass="37259">MAAGRRRKRKTGGKIRDAMMNALLPPLLWVIGCCSERTLRRIAALGANLARVFYPGGLRLIEANLAIALSELTAPARRRLAVDNLLHTLWMGLDVISNLSHPERLRSRVVAPDPQLYANDSGKPFILCLPHLGNWELFGQAAPLFGIKSAAVAKTFSNRKLTELVFKARESNGLEIIPHQGAARGVLAALRNGRNIGLLIDQNVSPSRGGIYASFFGLPAPTSRLPAMLARRLDLPVLIGTCVRGDDGLLHFDSEPLAKAVADYADDASLTQDILHATEALVKRHPEQYIWLYRRWRRIPGNTPAEVAGRFPYYAEARPEHCPEELFQAPAPHTLPTE</sequence>
<dbReference type="InterPro" id="IPR004960">
    <property type="entry name" value="LipA_acyltrans"/>
</dbReference>
<evidence type="ECO:0000313" key="7">
    <source>
        <dbReference type="EMBL" id="MDQ0288108.1"/>
    </source>
</evidence>
<organism evidence="7 8">
    <name type="scientific">Oligosphaera ethanolica</name>
    <dbReference type="NCBI Taxonomy" id="760260"/>
    <lineage>
        <taxon>Bacteria</taxon>
        <taxon>Pseudomonadati</taxon>
        <taxon>Lentisphaerota</taxon>
        <taxon>Oligosphaeria</taxon>
        <taxon>Oligosphaerales</taxon>
        <taxon>Oligosphaeraceae</taxon>
        <taxon>Oligosphaera</taxon>
    </lineage>
</organism>
<keyword evidence="3" id="KW-0997">Cell inner membrane</keyword>
<dbReference type="CDD" id="cd07984">
    <property type="entry name" value="LPLAT_LABLAT-like"/>
    <property type="match status" value="1"/>
</dbReference>
<protein>
    <submittedName>
        <fullName evidence="7">Lauroyl/myristoyl acyltransferase</fullName>
    </submittedName>
</protein>
<evidence type="ECO:0000313" key="8">
    <source>
        <dbReference type="Proteomes" id="UP001238163"/>
    </source>
</evidence>
<dbReference type="GO" id="GO:0005886">
    <property type="term" value="C:plasma membrane"/>
    <property type="evidence" value="ECO:0007669"/>
    <property type="project" value="UniProtKB-SubCell"/>
</dbReference>
<comment type="subcellular location">
    <subcellularLocation>
        <location evidence="1">Cell inner membrane</location>
    </subcellularLocation>
</comment>
<dbReference type="EMBL" id="JAUSVL010000001">
    <property type="protein sequence ID" value="MDQ0288108.1"/>
    <property type="molecule type" value="Genomic_DNA"/>
</dbReference>
<evidence type="ECO:0000256" key="1">
    <source>
        <dbReference type="ARBA" id="ARBA00004533"/>
    </source>
</evidence>
<reference evidence="7" key="1">
    <citation type="submission" date="2023-07" db="EMBL/GenBank/DDBJ databases">
        <title>Genomic Encyclopedia of Type Strains, Phase IV (KMG-IV): sequencing the most valuable type-strain genomes for metagenomic binning, comparative biology and taxonomic classification.</title>
        <authorList>
            <person name="Goeker M."/>
        </authorList>
    </citation>
    <scope>NUCLEOTIDE SEQUENCE</scope>
    <source>
        <strain evidence="7">DSM 24202</strain>
    </source>
</reference>